<dbReference type="EMBL" id="JSFK01000057">
    <property type="protein sequence ID" value="KHA69889.1"/>
    <property type="molecule type" value="Genomic_DNA"/>
</dbReference>
<protein>
    <recommendedName>
        <fullName evidence="5">DUF5666 domain-containing protein</fullName>
    </recommendedName>
</protein>
<accession>A0A0A6D5N6</accession>
<organism evidence="3 4">
    <name type="scientific">Pseudomonas chlororaphis</name>
    <dbReference type="NCBI Taxonomy" id="587753"/>
    <lineage>
        <taxon>Bacteria</taxon>
        <taxon>Pseudomonadati</taxon>
        <taxon>Pseudomonadota</taxon>
        <taxon>Gammaproteobacteria</taxon>
        <taxon>Pseudomonadales</taxon>
        <taxon>Pseudomonadaceae</taxon>
        <taxon>Pseudomonas</taxon>
    </lineage>
</organism>
<evidence type="ECO:0000256" key="1">
    <source>
        <dbReference type="SAM" id="MobiDB-lite"/>
    </source>
</evidence>
<name>A0A0A6D5N6_9PSED</name>
<feature type="region of interest" description="Disordered" evidence="1">
    <location>
        <begin position="101"/>
        <end position="125"/>
    </location>
</feature>
<evidence type="ECO:0000313" key="4">
    <source>
        <dbReference type="Proteomes" id="UP000030564"/>
    </source>
</evidence>
<proteinExistence type="predicted"/>
<reference evidence="3 4" key="1">
    <citation type="submission" date="2014-10" db="EMBL/GenBank/DDBJ databases">
        <title>Draft genome sequence of Pseudomonas chlororaphis EA105.</title>
        <authorList>
            <person name="McCully L.M."/>
            <person name="Bitzer A.S."/>
            <person name="Spence C."/>
            <person name="Bais H."/>
            <person name="Silby M.W."/>
        </authorList>
    </citation>
    <scope>NUCLEOTIDE SEQUENCE [LARGE SCALE GENOMIC DNA]</scope>
    <source>
        <strain evidence="3 4">EA105</strain>
    </source>
</reference>
<evidence type="ECO:0000313" key="3">
    <source>
        <dbReference type="EMBL" id="KHA69889.1"/>
    </source>
</evidence>
<evidence type="ECO:0000256" key="2">
    <source>
        <dbReference type="SAM" id="SignalP"/>
    </source>
</evidence>
<dbReference type="PATRIC" id="fig|587753.9.peg.5246"/>
<evidence type="ECO:0008006" key="5">
    <source>
        <dbReference type="Google" id="ProtNLM"/>
    </source>
</evidence>
<feature type="signal peptide" evidence="2">
    <location>
        <begin position="1"/>
        <end position="25"/>
    </location>
</feature>
<comment type="caution">
    <text evidence="3">The sequence shown here is derived from an EMBL/GenBank/DDBJ whole genome shotgun (WGS) entry which is preliminary data.</text>
</comment>
<feature type="chain" id="PRO_5002015262" description="DUF5666 domain-containing protein" evidence="2">
    <location>
        <begin position="26"/>
        <end position="194"/>
    </location>
</feature>
<dbReference type="OrthoDB" id="7012472at2"/>
<gene>
    <name evidence="3" type="ORF">NZ35_28435</name>
</gene>
<dbReference type="AlphaFoldDB" id="A0A0A6D5N6"/>
<keyword evidence="2" id="KW-0732">Signal</keyword>
<sequence length="194" mass="20621">MKLDALAKAITLATVLSATSFGALAADIPLSATVEADQVTTKVISVDAANHQVVLEGAEGKPVHVQLSDKAKNLDNLKAGDQVTIQVQRSVAAYLDTDVDKGLPGTTERTGELRKAPGSDNPGGEAYRQVQVQLKITKIDLKTNQVTLENPAGVSKVLDVKKPEIQAKLKDLKEGQSVIVTYTDILKVTSQHES</sequence>
<dbReference type="Proteomes" id="UP000030564">
    <property type="component" value="Unassembled WGS sequence"/>
</dbReference>